<feature type="repeat" description="NHL" evidence="9">
    <location>
        <begin position="425"/>
        <end position="468"/>
    </location>
</feature>
<evidence type="ECO:0000256" key="6">
    <source>
        <dbReference type="ARBA" id="ARBA00022833"/>
    </source>
</evidence>
<dbReference type="SMART" id="SM00336">
    <property type="entry name" value="BBOX"/>
    <property type="match status" value="2"/>
</dbReference>
<dbReference type="SUPFAM" id="SSF57845">
    <property type="entry name" value="B-box zinc-binding domain"/>
    <property type="match status" value="1"/>
</dbReference>
<feature type="coiled-coil region" evidence="10">
    <location>
        <begin position="209"/>
        <end position="301"/>
    </location>
</feature>
<keyword evidence="6" id="KW-0862">Zinc</keyword>
<keyword evidence="5 7" id="KW-0863">Zinc-finger</keyword>
<evidence type="ECO:0000256" key="1">
    <source>
        <dbReference type="ARBA" id="ARBA00008518"/>
    </source>
</evidence>
<dbReference type="PROSITE" id="PS51125">
    <property type="entry name" value="NHL"/>
    <property type="match status" value="4"/>
</dbReference>
<evidence type="ECO:0000256" key="2">
    <source>
        <dbReference type="ARBA" id="ARBA00022553"/>
    </source>
</evidence>
<sequence>MAAAASDVVDAGAVLAEINEDFLCCAICLERYSDPKILPCQHTFCKKCLVQLAEKGVADTLMCPTCNRSVKVPINDLQSNFFMSSLLDKIPEKLVAGTPKVCEFCEENEVTSICVECQQYSCTPCTRVHKKTKTTKSHQVLSVDEYQETKNKKPFAVQSIQYCNVHTGNQLKYYCDTCQTPICMECTIIDHRVPEHKHRYIKEVADEYSDELKGKVRKLKVKADEAETSKMSAKAACDKLKTCCKEEEAKINKKTDEILEDLRRQIEVVKQKKERLVDELKTEYTARVKNMEIKVDELEMKHGNIVKFRPHPGRDDVRMLATNACQQNCSLDNVPKQLIKGDTATLMVTTRDKQGKQVIPRQVVEARVTKPDGSSDDIKVQDNNDGTHTMMVHGEIDGKYKVSVTIDNQPIPGTPAQFNVIKGLVKTIGKNGSGKGEYNLPVGVTVDKNGDIVTAERGNKRLQITDKDGNYKNIIKIEKCIPSGLCIFNGKYYMTDLDNAQVVISDMNGHVIKRFSENMKHPIRIVVRPADGMVYVSDWDLKIGDKTNKDGHLIRKYTKDGDYIKSFGGYGSEARQFKGPSFMAVDNHGLLFVGDYNNNRIQVYNTDDEYMYSFNCPGQDEGQIYGPRGIAIDKEGYVYVVNYNNKVQKFDRSGRFICRIDKDTDGLNSPSDVAVTDDVPCRVVVVDRNNHCVKIFAQ</sequence>
<dbReference type="Proteomes" id="UP000694865">
    <property type="component" value="Unplaced"/>
</dbReference>
<dbReference type="PROSITE" id="PS00518">
    <property type="entry name" value="ZF_RING_1"/>
    <property type="match status" value="1"/>
</dbReference>
<dbReference type="Pfam" id="PF00630">
    <property type="entry name" value="Filamin"/>
    <property type="match status" value="1"/>
</dbReference>
<dbReference type="PROSITE" id="PS50194">
    <property type="entry name" value="FILAMIN_REPEAT"/>
    <property type="match status" value="1"/>
</dbReference>
<dbReference type="Pfam" id="PF13445">
    <property type="entry name" value="zf-RING_UBOX"/>
    <property type="match status" value="1"/>
</dbReference>
<dbReference type="PROSITE" id="PS50119">
    <property type="entry name" value="ZF_BBOX"/>
    <property type="match status" value="2"/>
</dbReference>
<feature type="repeat" description="Filamin" evidence="8">
    <location>
        <begin position="364"/>
        <end position="420"/>
    </location>
</feature>
<organism evidence="13 14">
    <name type="scientific">Saccoglossus kowalevskii</name>
    <name type="common">Acorn worm</name>
    <dbReference type="NCBI Taxonomy" id="10224"/>
    <lineage>
        <taxon>Eukaryota</taxon>
        <taxon>Metazoa</taxon>
        <taxon>Hemichordata</taxon>
        <taxon>Enteropneusta</taxon>
        <taxon>Harrimaniidae</taxon>
        <taxon>Saccoglossus</taxon>
    </lineage>
</organism>
<keyword evidence="2" id="KW-0597">Phosphoprotein</keyword>
<dbReference type="InterPro" id="IPR047153">
    <property type="entry name" value="TRIM45/56/19-like"/>
</dbReference>
<feature type="domain" description="RING-type" evidence="11">
    <location>
        <begin position="25"/>
        <end position="67"/>
    </location>
</feature>
<dbReference type="SUPFAM" id="SSF81296">
    <property type="entry name" value="E set domains"/>
    <property type="match status" value="1"/>
</dbReference>
<dbReference type="InterPro" id="IPR000315">
    <property type="entry name" value="Znf_B-box"/>
</dbReference>
<dbReference type="SMART" id="SM00184">
    <property type="entry name" value="RING"/>
    <property type="match status" value="1"/>
</dbReference>
<accession>A0ABM0MYC4</accession>
<name>A0ABM0MYC4_SACKO</name>
<feature type="domain" description="B box-type" evidence="12">
    <location>
        <begin position="97"/>
        <end position="143"/>
    </location>
</feature>
<dbReference type="SMART" id="SM00557">
    <property type="entry name" value="IG_FLMN"/>
    <property type="match status" value="1"/>
</dbReference>
<dbReference type="InterPro" id="IPR011042">
    <property type="entry name" value="6-blade_b-propeller_TolB-like"/>
</dbReference>
<dbReference type="InterPro" id="IPR001841">
    <property type="entry name" value="Znf_RING"/>
</dbReference>
<dbReference type="InterPro" id="IPR017868">
    <property type="entry name" value="Filamin/ABP280_repeat-like"/>
</dbReference>
<keyword evidence="3" id="KW-0479">Metal-binding</keyword>
<feature type="repeat" description="NHL" evidence="9">
    <location>
        <begin position="654"/>
        <end position="698"/>
    </location>
</feature>
<dbReference type="InterPro" id="IPR013083">
    <property type="entry name" value="Znf_RING/FYVE/PHD"/>
</dbReference>
<dbReference type="RefSeq" id="XP_006825015.1">
    <property type="nucleotide sequence ID" value="XM_006824952.1"/>
</dbReference>
<proteinExistence type="inferred from homology"/>
<dbReference type="PANTHER" id="PTHR25462">
    <property type="entry name" value="BONUS, ISOFORM C-RELATED"/>
    <property type="match status" value="1"/>
</dbReference>
<dbReference type="CDD" id="cd05819">
    <property type="entry name" value="NHL"/>
    <property type="match status" value="1"/>
</dbReference>
<dbReference type="InterPro" id="IPR017907">
    <property type="entry name" value="Znf_RING_CS"/>
</dbReference>
<dbReference type="Gene3D" id="2.120.10.30">
    <property type="entry name" value="TolB, C-terminal domain"/>
    <property type="match status" value="2"/>
</dbReference>
<evidence type="ECO:0000256" key="5">
    <source>
        <dbReference type="ARBA" id="ARBA00022771"/>
    </source>
</evidence>
<evidence type="ECO:0000256" key="10">
    <source>
        <dbReference type="SAM" id="Coils"/>
    </source>
</evidence>
<protein>
    <submittedName>
        <fullName evidence="14">Tripartite motif-containing protein 2-like</fullName>
    </submittedName>
</protein>
<evidence type="ECO:0000259" key="12">
    <source>
        <dbReference type="PROSITE" id="PS50119"/>
    </source>
</evidence>
<comment type="similarity">
    <text evidence="1">Belongs to the TRIM/RBCC family.</text>
</comment>
<dbReference type="Gene3D" id="3.30.160.60">
    <property type="entry name" value="Classic Zinc Finger"/>
    <property type="match status" value="1"/>
</dbReference>
<dbReference type="SUPFAM" id="SSF101898">
    <property type="entry name" value="NHL repeat"/>
    <property type="match status" value="1"/>
</dbReference>
<feature type="repeat" description="NHL" evidence="9">
    <location>
        <begin position="564"/>
        <end position="607"/>
    </location>
</feature>
<dbReference type="PANTHER" id="PTHR25462:SF296">
    <property type="entry name" value="MEIOTIC P26, ISOFORM F"/>
    <property type="match status" value="1"/>
</dbReference>
<dbReference type="Gene3D" id="3.30.40.10">
    <property type="entry name" value="Zinc/RING finger domain, C3HC4 (zinc finger)"/>
    <property type="match status" value="1"/>
</dbReference>
<evidence type="ECO:0000313" key="14">
    <source>
        <dbReference type="RefSeq" id="XP_006825015.1"/>
    </source>
</evidence>
<dbReference type="Pfam" id="PF00643">
    <property type="entry name" value="zf-B_box"/>
    <property type="match status" value="1"/>
</dbReference>
<feature type="repeat" description="NHL" evidence="9">
    <location>
        <begin position="611"/>
        <end position="653"/>
    </location>
</feature>
<dbReference type="InterPro" id="IPR013783">
    <property type="entry name" value="Ig-like_fold"/>
</dbReference>
<evidence type="ECO:0000259" key="11">
    <source>
        <dbReference type="PROSITE" id="PS50089"/>
    </source>
</evidence>
<dbReference type="PROSITE" id="PS50089">
    <property type="entry name" value="ZF_RING_2"/>
    <property type="match status" value="1"/>
</dbReference>
<evidence type="ECO:0000256" key="8">
    <source>
        <dbReference type="PROSITE-ProRule" id="PRU00087"/>
    </source>
</evidence>
<dbReference type="InterPro" id="IPR001298">
    <property type="entry name" value="Filamin/ABP280_rpt"/>
</dbReference>
<dbReference type="SUPFAM" id="SSF57850">
    <property type="entry name" value="RING/U-box"/>
    <property type="match status" value="1"/>
</dbReference>
<evidence type="ECO:0000256" key="7">
    <source>
        <dbReference type="PROSITE-ProRule" id="PRU00024"/>
    </source>
</evidence>
<feature type="domain" description="B box-type" evidence="12">
    <location>
        <begin position="158"/>
        <end position="203"/>
    </location>
</feature>
<evidence type="ECO:0000256" key="3">
    <source>
        <dbReference type="ARBA" id="ARBA00022723"/>
    </source>
</evidence>
<evidence type="ECO:0000256" key="9">
    <source>
        <dbReference type="PROSITE-ProRule" id="PRU00504"/>
    </source>
</evidence>
<evidence type="ECO:0000256" key="4">
    <source>
        <dbReference type="ARBA" id="ARBA00022737"/>
    </source>
</evidence>
<dbReference type="CDD" id="cd19757">
    <property type="entry name" value="Bbox1"/>
    <property type="match status" value="1"/>
</dbReference>
<evidence type="ECO:0000313" key="13">
    <source>
        <dbReference type="Proteomes" id="UP000694865"/>
    </source>
</evidence>
<dbReference type="Gene3D" id="2.60.40.10">
    <property type="entry name" value="Immunoglobulins"/>
    <property type="match status" value="1"/>
</dbReference>
<gene>
    <name evidence="14" type="primary">LOC100369891</name>
</gene>
<dbReference type="InterPro" id="IPR014756">
    <property type="entry name" value="Ig_E-set"/>
</dbReference>
<dbReference type="Pfam" id="PF01436">
    <property type="entry name" value="NHL"/>
    <property type="match status" value="2"/>
</dbReference>
<keyword evidence="13" id="KW-1185">Reference proteome</keyword>
<keyword evidence="4" id="KW-0677">Repeat</keyword>
<dbReference type="GeneID" id="100369891"/>
<dbReference type="InterPro" id="IPR027370">
    <property type="entry name" value="Znf-RING_euk"/>
</dbReference>
<keyword evidence="10" id="KW-0175">Coiled coil</keyword>
<dbReference type="InterPro" id="IPR001258">
    <property type="entry name" value="NHL_repeat"/>
</dbReference>
<reference evidence="14" key="1">
    <citation type="submission" date="2025-08" db="UniProtKB">
        <authorList>
            <consortium name="RefSeq"/>
        </authorList>
    </citation>
    <scope>IDENTIFICATION</scope>
    <source>
        <tissue evidence="14">Testes</tissue>
    </source>
</reference>